<accession>A0ABW0Z9X6</accession>
<dbReference type="InterPro" id="IPR011095">
    <property type="entry name" value="Dala_Dala_lig_C"/>
</dbReference>
<keyword evidence="3 4" id="KW-0961">Cell wall biogenesis/degradation</keyword>
<keyword evidence="4" id="KW-0133">Cell shape</keyword>
<comment type="similarity">
    <text evidence="1 4">Belongs to the D-alanine--D-alanine ligase family.</text>
</comment>
<dbReference type="PIRSF" id="PIRSF039102">
    <property type="entry name" value="Ddl/VanB"/>
    <property type="match status" value="1"/>
</dbReference>
<dbReference type="PANTHER" id="PTHR23132:SF23">
    <property type="entry name" value="D-ALANINE--D-ALANINE LIGASE B"/>
    <property type="match status" value="1"/>
</dbReference>
<evidence type="ECO:0000256" key="2">
    <source>
        <dbReference type="ARBA" id="ARBA00022598"/>
    </source>
</evidence>
<dbReference type="Pfam" id="PF01820">
    <property type="entry name" value="Dala_Dala_lig_N"/>
    <property type="match status" value="1"/>
</dbReference>
<dbReference type="SUPFAM" id="SSF52440">
    <property type="entry name" value="PreATP-grasp domain"/>
    <property type="match status" value="1"/>
</dbReference>
<dbReference type="EMBL" id="JBHSPB010000024">
    <property type="protein sequence ID" value="MFC5724141.1"/>
    <property type="molecule type" value="Genomic_DNA"/>
</dbReference>
<evidence type="ECO:0000259" key="6">
    <source>
        <dbReference type="PROSITE" id="PS50975"/>
    </source>
</evidence>
<gene>
    <name evidence="4" type="primary">ddl</name>
    <name evidence="7" type="ORF">ACFP1Z_28635</name>
</gene>
<comment type="catalytic activity">
    <reaction evidence="4">
        <text>2 D-alanine + ATP = D-alanyl-D-alanine + ADP + phosphate + H(+)</text>
        <dbReference type="Rhea" id="RHEA:11224"/>
        <dbReference type="ChEBI" id="CHEBI:15378"/>
        <dbReference type="ChEBI" id="CHEBI:30616"/>
        <dbReference type="ChEBI" id="CHEBI:43474"/>
        <dbReference type="ChEBI" id="CHEBI:57416"/>
        <dbReference type="ChEBI" id="CHEBI:57822"/>
        <dbReference type="ChEBI" id="CHEBI:456216"/>
        <dbReference type="EC" id="6.3.2.4"/>
    </reaction>
</comment>
<dbReference type="GO" id="GO:0008716">
    <property type="term" value="F:D-alanine-D-alanine ligase activity"/>
    <property type="evidence" value="ECO:0007669"/>
    <property type="project" value="UniProtKB-EC"/>
</dbReference>
<evidence type="ECO:0000313" key="7">
    <source>
        <dbReference type="EMBL" id="MFC5724141.1"/>
    </source>
</evidence>
<organism evidence="7 8">
    <name type="scientific">Streptomyces gamaensis</name>
    <dbReference type="NCBI Taxonomy" id="1763542"/>
    <lineage>
        <taxon>Bacteria</taxon>
        <taxon>Bacillati</taxon>
        <taxon>Actinomycetota</taxon>
        <taxon>Actinomycetes</taxon>
        <taxon>Kitasatosporales</taxon>
        <taxon>Streptomycetaceae</taxon>
        <taxon>Streptomyces</taxon>
    </lineage>
</organism>
<keyword evidence="4" id="KW-0573">Peptidoglycan synthesis</keyword>
<dbReference type="Gene3D" id="3.30.1490.20">
    <property type="entry name" value="ATP-grasp fold, A domain"/>
    <property type="match status" value="1"/>
</dbReference>
<evidence type="ECO:0000313" key="8">
    <source>
        <dbReference type="Proteomes" id="UP001596083"/>
    </source>
</evidence>
<dbReference type="NCBIfam" id="NF002378">
    <property type="entry name" value="PRK01372.1"/>
    <property type="match status" value="1"/>
</dbReference>
<evidence type="ECO:0000256" key="1">
    <source>
        <dbReference type="ARBA" id="ARBA00010871"/>
    </source>
</evidence>
<feature type="domain" description="ATP-grasp" evidence="6">
    <location>
        <begin position="103"/>
        <end position="309"/>
    </location>
</feature>
<dbReference type="PROSITE" id="PS50975">
    <property type="entry name" value="ATP_GRASP"/>
    <property type="match status" value="1"/>
</dbReference>
<proteinExistence type="inferred from homology"/>
<protein>
    <recommendedName>
        <fullName evidence="4">D-alanine--D-alanine ligase</fullName>
        <ecNumber evidence="4">6.3.2.4</ecNumber>
    </recommendedName>
    <alternativeName>
        <fullName evidence="4">D-Ala-D-Ala ligase</fullName>
    </alternativeName>
    <alternativeName>
        <fullName evidence="4">D-alanylalanine synthetase</fullName>
    </alternativeName>
</protein>
<dbReference type="PANTHER" id="PTHR23132">
    <property type="entry name" value="D-ALANINE--D-ALANINE LIGASE"/>
    <property type="match status" value="1"/>
</dbReference>
<reference evidence="8" key="1">
    <citation type="journal article" date="2019" name="Int. J. Syst. Evol. Microbiol.">
        <title>The Global Catalogue of Microorganisms (GCM) 10K type strain sequencing project: providing services to taxonomists for standard genome sequencing and annotation.</title>
        <authorList>
            <consortium name="The Broad Institute Genomics Platform"/>
            <consortium name="The Broad Institute Genome Sequencing Center for Infectious Disease"/>
            <person name="Wu L."/>
            <person name="Ma J."/>
        </authorList>
    </citation>
    <scope>NUCLEOTIDE SEQUENCE [LARGE SCALE GENOMIC DNA]</scope>
    <source>
        <strain evidence="8">CGMCC 4.7304</strain>
    </source>
</reference>
<dbReference type="Pfam" id="PF07478">
    <property type="entry name" value="Dala_Dala_lig_C"/>
    <property type="match status" value="1"/>
</dbReference>
<keyword evidence="2 4" id="KW-0436">Ligase</keyword>
<keyword evidence="5" id="KW-0067">ATP-binding</keyword>
<comment type="pathway">
    <text evidence="4">Cell wall biogenesis; peptidoglycan biosynthesis.</text>
</comment>
<keyword evidence="5" id="KW-0547">Nucleotide-binding</keyword>
<sequence length="319" mass="33665">MSDLNRVVVIAGGLSPEREVSLRSGARVTDALRRTGVEVELRDVDKDLLPALAQDPPGVVWPVLHGIAGEDGAIKEVLELAGVPYVGARPHACRTAFDKTTAKAVLQRAGLLTPESVTLPKEAFHDLGAAELTARIVDRLGPELFVKPRAGGSAFGVSRVELAEQLPQALMACFGYHDEALIERRVTGTEIAVGVADPGDGPRALPVVEIVADGLYDYTARYTPGKVEFHCPARLPDQVAQEAARVAVAAHTALGLLDLSRTDAIVTGAGEVFVLETNVAPGMTETSTYPMALSEAGLDFGVFCRDLAAQAAHRHSTPA</sequence>
<keyword evidence="8" id="KW-1185">Reference proteome</keyword>
<evidence type="ECO:0000256" key="3">
    <source>
        <dbReference type="ARBA" id="ARBA00023316"/>
    </source>
</evidence>
<dbReference type="InterPro" id="IPR013815">
    <property type="entry name" value="ATP_grasp_subdomain_1"/>
</dbReference>
<dbReference type="HAMAP" id="MF_00047">
    <property type="entry name" value="Dala_Dala_lig"/>
    <property type="match status" value="1"/>
</dbReference>
<dbReference type="EC" id="6.3.2.4" evidence="4"/>
<dbReference type="InterPro" id="IPR011761">
    <property type="entry name" value="ATP-grasp"/>
</dbReference>
<keyword evidence="4" id="KW-0963">Cytoplasm</keyword>
<dbReference type="InterPro" id="IPR016185">
    <property type="entry name" value="PreATP-grasp_dom_sf"/>
</dbReference>
<dbReference type="Proteomes" id="UP001596083">
    <property type="component" value="Unassembled WGS sequence"/>
</dbReference>
<dbReference type="RefSeq" id="WP_390320574.1">
    <property type="nucleotide sequence ID" value="NZ_JBHSPB010000024.1"/>
</dbReference>
<dbReference type="InterPro" id="IPR005905">
    <property type="entry name" value="D_ala_D_ala"/>
</dbReference>
<comment type="subcellular location">
    <subcellularLocation>
        <location evidence="4">Cytoplasm</location>
    </subcellularLocation>
</comment>
<name>A0ABW0Z9X6_9ACTN</name>
<evidence type="ECO:0000256" key="4">
    <source>
        <dbReference type="HAMAP-Rule" id="MF_00047"/>
    </source>
</evidence>
<dbReference type="Gene3D" id="3.30.470.20">
    <property type="entry name" value="ATP-grasp fold, B domain"/>
    <property type="match status" value="1"/>
</dbReference>
<dbReference type="InterPro" id="IPR011127">
    <property type="entry name" value="Dala_Dala_lig_N"/>
</dbReference>
<dbReference type="SUPFAM" id="SSF56059">
    <property type="entry name" value="Glutathione synthetase ATP-binding domain-like"/>
    <property type="match status" value="1"/>
</dbReference>
<comment type="caution">
    <text evidence="7">The sequence shown here is derived from an EMBL/GenBank/DDBJ whole genome shotgun (WGS) entry which is preliminary data.</text>
</comment>
<evidence type="ECO:0000256" key="5">
    <source>
        <dbReference type="PROSITE-ProRule" id="PRU00409"/>
    </source>
</evidence>
<comment type="function">
    <text evidence="4">Cell wall formation.</text>
</comment>
<dbReference type="Gene3D" id="3.40.50.20">
    <property type="match status" value="1"/>
</dbReference>